<keyword evidence="2" id="KW-0472">Membrane</keyword>
<evidence type="ECO:0000313" key="3">
    <source>
        <dbReference type="EMBL" id="QZA70507.1"/>
    </source>
</evidence>
<reference evidence="3" key="1">
    <citation type="submission" date="2021-07" db="EMBL/GenBank/DDBJ databases">
        <authorList>
            <person name="Roth S.J."/>
            <person name="Krukonis G.P."/>
            <person name="Delesalle V.A."/>
        </authorList>
    </citation>
    <scope>NUCLEOTIDE SEQUENCE</scope>
</reference>
<dbReference type="EMBL" id="MZ501267">
    <property type="protein sequence ID" value="QZA70507.1"/>
    <property type="molecule type" value="Genomic_DNA"/>
</dbReference>
<evidence type="ECO:0000256" key="2">
    <source>
        <dbReference type="SAM" id="Phobius"/>
    </source>
</evidence>
<feature type="region of interest" description="Disordered" evidence="1">
    <location>
        <begin position="144"/>
        <end position="164"/>
    </location>
</feature>
<dbReference type="KEGG" id="vg:77943912"/>
<dbReference type="Proteomes" id="UP000827517">
    <property type="component" value="Segment"/>
</dbReference>
<evidence type="ECO:0000313" key="4">
    <source>
        <dbReference type="Proteomes" id="UP000827517"/>
    </source>
</evidence>
<dbReference type="GeneID" id="77943912"/>
<dbReference type="RefSeq" id="YP_010667774.1">
    <property type="nucleotide sequence ID" value="NC_070952.1"/>
</dbReference>
<proteinExistence type="predicted"/>
<name>A0AAE7X0F6_9CAUD</name>
<keyword evidence="2" id="KW-1133">Transmembrane helix</keyword>
<sequence length="164" mass="17698">MNSIGMLLVMLVVGVAVGIAGAILFRKHNTTGSVATDPKLQAYVDGIQSQLQAQVNELKTKLLPADVQEKLKDVGDGLWETFKAKVLVELSTLKVNGESHLQQIEALVQHFETLTKEELVKLHLEKEEVKPEVVPVLTASPASPQTVVSSAPATPVVDDQNKTV</sequence>
<gene>
    <name evidence="3" type="primary">20</name>
    <name evidence="3" type="ORF">AH04_20</name>
</gene>
<keyword evidence="4" id="KW-1185">Reference proteome</keyword>
<accession>A0AAE7X0F6</accession>
<evidence type="ECO:0000256" key="1">
    <source>
        <dbReference type="SAM" id="MobiDB-lite"/>
    </source>
</evidence>
<keyword evidence="2" id="KW-0812">Transmembrane</keyword>
<protein>
    <submittedName>
        <fullName evidence="3">Uncharacterized protein</fullName>
    </submittedName>
</protein>
<feature type="transmembrane region" description="Helical" evidence="2">
    <location>
        <begin position="6"/>
        <end position="25"/>
    </location>
</feature>
<organism evidence="3 4">
    <name type="scientific">Erwinia phage AH04</name>
    <dbReference type="NCBI Taxonomy" id="2869569"/>
    <lineage>
        <taxon>Viruses</taxon>
        <taxon>Duplodnaviria</taxon>
        <taxon>Heunggongvirae</taxon>
        <taxon>Uroviricota</taxon>
        <taxon>Caudoviricetes</taxon>
        <taxon>Chimalliviridae</taxon>
        <taxon>Meadowvirus</taxon>
        <taxon>Meadowvirus AH04</taxon>
    </lineage>
</organism>